<dbReference type="Proteomes" id="UP001595764">
    <property type="component" value="Unassembled WGS sequence"/>
</dbReference>
<evidence type="ECO:0000256" key="1">
    <source>
        <dbReference type="SAM" id="MobiDB-lite"/>
    </source>
</evidence>
<reference evidence="5" key="1">
    <citation type="journal article" date="2019" name="Int. J. Syst. Evol. Microbiol.">
        <title>The Global Catalogue of Microorganisms (GCM) 10K type strain sequencing project: providing services to taxonomists for standard genome sequencing and annotation.</title>
        <authorList>
            <consortium name="The Broad Institute Genomics Platform"/>
            <consortium name="The Broad Institute Genome Sequencing Center for Infectious Disease"/>
            <person name="Wu L."/>
            <person name="Ma J."/>
        </authorList>
    </citation>
    <scope>NUCLEOTIDE SEQUENCE [LARGE SCALE GENOMIC DNA]</scope>
    <source>
        <strain evidence="5">CGMCC 4.7682</strain>
    </source>
</reference>
<evidence type="ECO:0000313" key="5">
    <source>
        <dbReference type="Proteomes" id="UP001595764"/>
    </source>
</evidence>
<evidence type="ECO:0000256" key="3">
    <source>
        <dbReference type="SAM" id="SignalP"/>
    </source>
</evidence>
<evidence type="ECO:0000313" key="4">
    <source>
        <dbReference type="EMBL" id="MFC3511599.1"/>
    </source>
</evidence>
<feature type="transmembrane region" description="Helical" evidence="2">
    <location>
        <begin position="186"/>
        <end position="207"/>
    </location>
</feature>
<keyword evidence="3" id="KW-0732">Signal</keyword>
<evidence type="ECO:0008006" key="6">
    <source>
        <dbReference type="Google" id="ProtNLM"/>
    </source>
</evidence>
<name>A0ABV7QIA4_9PSEU</name>
<accession>A0ABV7QIA4</accession>
<keyword evidence="2" id="KW-0812">Transmembrane</keyword>
<protein>
    <recommendedName>
        <fullName evidence="6">Secreted protein</fullName>
    </recommendedName>
</protein>
<dbReference type="EMBL" id="JBHRWI010000020">
    <property type="protein sequence ID" value="MFC3511599.1"/>
    <property type="molecule type" value="Genomic_DNA"/>
</dbReference>
<feature type="region of interest" description="Disordered" evidence="1">
    <location>
        <begin position="163"/>
        <end position="183"/>
    </location>
</feature>
<keyword evidence="5" id="KW-1185">Reference proteome</keyword>
<dbReference type="RefSeq" id="WP_354745984.1">
    <property type="nucleotide sequence ID" value="NZ_JBHMAY010000003.1"/>
</dbReference>
<evidence type="ECO:0000256" key="2">
    <source>
        <dbReference type="SAM" id="Phobius"/>
    </source>
</evidence>
<feature type="chain" id="PRO_5045180193" description="Secreted protein" evidence="3">
    <location>
        <begin position="33"/>
        <end position="227"/>
    </location>
</feature>
<proteinExistence type="predicted"/>
<comment type="caution">
    <text evidence="4">The sequence shown here is derived from an EMBL/GenBank/DDBJ whole genome shotgun (WGS) entry which is preliminary data.</text>
</comment>
<gene>
    <name evidence="4" type="ORF">ACFORO_15590</name>
</gene>
<keyword evidence="2" id="KW-1133">Transmembrane helix</keyword>
<keyword evidence="2" id="KW-0472">Membrane</keyword>
<feature type="signal peptide" evidence="3">
    <location>
        <begin position="1"/>
        <end position="32"/>
    </location>
</feature>
<sequence length="227" mass="23677">MRFVHARHWGRVLAGCALLVATGLGGASSASATTPGKGTDGYCQDDNGVTVIVDFQGLGGETLIRCAPGKQENGVTALQNAGFELSGAGKYGLAVMCKIEGKPADQTCTGMPPEKASWSFWTATNGGKWASAQVGAQSWKPPAGAFEGWSFAIGKSYTEYPPPRTEPVRKAAAPAQAPASTSDSSFPWGLVIGLGIVVVIGLVGAFVMTRRDLDEKSPFLRRKRGGK</sequence>
<organism evidence="4 5">
    <name type="scientific">Amycolatopsis halotolerans</name>
    <dbReference type="NCBI Taxonomy" id="330083"/>
    <lineage>
        <taxon>Bacteria</taxon>
        <taxon>Bacillati</taxon>
        <taxon>Actinomycetota</taxon>
        <taxon>Actinomycetes</taxon>
        <taxon>Pseudonocardiales</taxon>
        <taxon>Pseudonocardiaceae</taxon>
        <taxon>Amycolatopsis</taxon>
    </lineage>
</organism>